<organism evidence="2 3">
    <name type="scientific">Durusdinium trenchii</name>
    <dbReference type="NCBI Taxonomy" id="1381693"/>
    <lineage>
        <taxon>Eukaryota</taxon>
        <taxon>Sar</taxon>
        <taxon>Alveolata</taxon>
        <taxon>Dinophyceae</taxon>
        <taxon>Suessiales</taxon>
        <taxon>Symbiodiniaceae</taxon>
        <taxon>Durusdinium</taxon>
    </lineage>
</organism>
<gene>
    <name evidence="2" type="ORF">CCMP2556_LOCUS2232</name>
</gene>
<evidence type="ECO:0000313" key="2">
    <source>
        <dbReference type="EMBL" id="CAK8990882.1"/>
    </source>
</evidence>
<accession>A0ABP0HL29</accession>
<evidence type="ECO:0000256" key="1">
    <source>
        <dbReference type="SAM" id="MobiDB-lite"/>
    </source>
</evidence>
<sequence length="496" mass="55467">MPPVKIAEFLRQLRASDCFLANVKRLPSFLTIEQQQFDKLMIFLEAAKFNEEQCTKAAEQVQKLSMFSSQNVERLLQKVAEACANRRHGGNGGPSTEAQDYSTIFRFVPDSVWQRLNGHGPTRLHELCGFAAKLGLICPTEKTVGVLTVILFWKEWQHQKISATERYKILQGCRAQIRGLLKEYGSVAKNVEMRLPQLPPVFSELPPSHKRVFEDESVGSPRQVTPELEDAVRSFKVRSSASDINPQSCKNVFMKWLGQIDGPHTSESSFQNQPEILPIEDGRVDSQEQAMSIVSGESASKNLVSLAKPELFSSLKTELTEVKGHLQKKKSVAETLLDLKSAYHGVKDSHKLGEDSNGTTAKKRPVPAAEAHTEKNETSPPKGNENKSKKQKEPKSILKGKDSKAKKTQTKEPVSGPKGKADKAHKQKLSAVGKMEKKEKPALKMDKKNVASRAYHQMLNLKIQEGLCKEQAKCFARSAHMEAADRWDFEHRSSLT</sequence>
<feature type="compositionally biased region" description="Basic and acidic residues" evidence="1">
    <location>
        <begin position="384"/>
        <end position="405"/>
    </location>
</feature>
<feature type="region of interest" description="Disordered" evidence="1">
    <location>
        <begin position="348"/>
        <end position="449"/>
    </location>
</feature>
<feature type="compositionally biased region" description="Basic and acidic residues" evidence="1">
    <location>
        <begin position="434"/>
        <end position="449"/>
    </location>
</feature>
<reference evidence="2 3" key="1">
    <citation type="submission" date="2024-02" db="EMBL/GenBank/DDBJ databases">
        <authorList>
            <person name="Chen Y."/>
            <person name="Shah S."/>
            <person name="Dougan E. K."/>
            <person name="Thang M."/>
            <person name="Chan C."/>
        </authorList>
    </citation>
    <scope>NUCLEOTIDE SEQUENCE [LARGE SCALE GENOMIC DNA]</scope>
</reference>
<protein>
    <submittedName>
        <fullName evidence="2">Uncharacterized protein</fullName>
    </submittedName>
</protein>
<proteinExistence type="predicted"/>
<evidence type="ECO:0000313" key="3">
    <source>
        <dbReference type="Proteomes" id="UP001642484"/>
    </source>
</evidence>
<name>A0ABP0HL29_9DINO</name>
<comment type="caution">
    <text evidence="2">The sequence shown here is derived from an EMBL/GenBank/DDBJ whole genome shotgun (WGS) entry which is preliminary data.</text>
</comment>
<dbReference type="Proteomes" id="UP001642484">
    <property type="component" value="Unassembled WGS sequence"/>
</dbReference>
<dbReference type="EMBL" id="CAXAMN010000814">
    <property type="protein sequence ID" value="CAK8990882.1"/>
    <property type="molecule type" value="Genomic_DNA"/>
</dbReference>
<keyword evidence="3" id="KW-1185">Reference proteome</keyword>